<dbReference type="GO" id="GO:0005886">
    <property type="term" value="C:plasma membrane"/>
    <property type="evidence" value="ECO:0007669"/>
    <property type="project" value="UniProtKB-SubCell"/>
</dbReference>
<reference evidence="19 20" key="1">
    <citation type="submission" date="2019-07" db="EMBL/GenBank/DDBJ databases">
        <authorList>
            <person name="Hibberd C M."/>
            <person name="Gehrig L. J."/>
            <person name="Chang H.-W."/>
            <person name="Venkatesh S."/>
        </authorList>
    </citation>
    <scope>NUCLEOTIDE SEQUENCE [LARGE SCALE GENOMIC DNA]</scope>
    <source>
        <strain evidence="19">Blautia_luti_SSTS_Bg7063</strain>
    </source>
</reference>
<keyword evidence="8 15" id="KW-0378">Hydrolase</keyword>
<gene>
    <name evidence="19" type="primary">ftsH4_1</name>
    <name evidence="15" type="synonym">ftsH</name>
    <name evidence="19" type="ORF">RSSSTS7063_00901</name>
</gene>
<evidence type="ECO:0000256" key="16">
    <source>
        <dbReference type="RuleBase" id="RU003651"/>
    </source>
</evidence>
<keyword evidence="20" id="KW-1185">Reference proteome</keyword>
<dbReference type="PANTHER" id="PTHR23076">
    <property type="entry name" value="METALLOPROTEASE M41 FTSH"/>
    <property type="match status" value="1"/>
</dbReference>
<evidence type="ECO:0000256" key="14">
    <source>
        <dbReference type="ARBA" id="ARBA00061570"/>
    </source>
</evidence>
<dbReference type="Gene3D" id="1.20.58.760">
    <property type="entry name" value="Peptidase M41"/>
    <property type="match status" value="1"/>
</dbReference>
<evidence type="ECO:0000256" key="15">
    <source>
        <dbReference type="HAMAP-Rule" id="MF_01458"/>
    </source>
</evidence>
<comment type="similarity">
    <text evidence="14 15">In the central section; belongs to the AAA ATPase family.</text>
</comment>
<evidence type="ECO:0000256" key="7">
    <source>
        <dbReference type="ARBA" id="ARBA00022741"/>
    </source>
</evidence>
<feature type="binding site" evidence="15">
    <location>
        <begin position="225"/>
        <end position="232"/>
    </location>
    <ligand>
        <name>ATP</name>
        <dbReference type="ChEBI" id="CHEBI:30616"/>
    </ligand>
</feature>
<keyword evidence="13 15" id="KW-0472">Membrane</keyword>
<dbReference type="Gene3D" id="3.40.50.300">
    <property type="entry name" value="P-loop containing nucleotide triphosphate hydrolases"/>
    <property type="match status" value="1"/>
</dbReference>
<comment type="similarity">
    <text evidence="2 15">In the C-terminal section; belongs to the peptidase M41 family.</text>
</comment>
<dbReference type="RefSeq" id="WP_144094914.1">
    <property type="nucleotide sequence ID" value="NZ_CABHMX010000036.1"/>
</dbReference>
<dbReference type="NCBIfam" id="TIGR01241">
    <property type="entry name" value="FtsH_fam"/>
    <property type="match status" value="1"/>
</dbReference>
<dbReference type="GO" id="GO:0008270">
    <property type="term" value="F:zinc ion binding"/>
    <property type="evidence" value="ECO:0007669"/>
    <property type="project" value="UniProtKB-UniRule"/>
</dbReference>
<keyword evidence="12 15" id="KW-0482">Metalloprotease</keyword>
<dbReference type="Gene3D" id="1.10.8.60">
    <property type="match status" value="1"/>
</dbReference>
<dbReference type="AlphaFoldDB" id="A0A564W5X0"/>
<feature type="binding site" evidence="15">
    <location>
        <position position="524"/>
    </location>
    <ligand>
        <name>Zn(2+)</name>
        <dbReference type="ChEBI" id="CHEBI:29105"/>
        <note>catalytic</note>
    </ligand>
</feature>
<evidence type="ECO:0000256" key="1">
    <source>
        <dbReference type="ARBA" id="ARBA00004370"/>
    </source>
</evidence>
<evidence type="ECO:0000256" key="6">
    <source>
        <dbReference type="ARBA" id="ARBA00022723"/>
    </source>
</evidence>
<keyword evidence="3 15" id="KW-1003">Cell membrane</keyword>
<dbReference type="InterPro" id="IPR003960">
    <property type="entry name" value="ATPase_AAA_CS"/>
</dbReference>
<dbReference type="PANTHER" id="PTHR23076:SF97">
    <property type="entry name" value="ATP-DEPENDENT ZINC METALLOPROTEASE YME1L1"/>
    <property type="match status" value="1"/>
</dbReference>
<keyword evidence="4 15" id="KW-0645">Protease</keyword>
<sequence length="712" mass="78444">MNNQLNNDQDGKRPDNKDPRQGSGKNHQSILAFLICLLVTLVCFALFTNMLKDNSSEISYDKFIDMVDKDQVKEVTIQSSTLTIVPKKKNSKYEDMSYYTTKTEDSTALTKRLEGKGIKFETDPPDVFGEFVAMILSVVLPTLLLFGLLMFSMRRMNKSGGIMGMGVGKSKAKAYVQQETGVSFKDVAGQDEAKESLQEVVDFLHNPGKYTAIGAKLPKGALLVGPPGTGKTLLAKAVAGEAQVPFFSLSGSEFVEMFVGVGASRVRDLFEEAKKNAPCIVFIDEIDAIGKSRDSHYGGGNDEREQTLNQLLAEMDGFDTSKGLLILAATNRPEVLDPALLRPGRFDRRVIVDRPDLKGRVDILKVHAKNVLLDDTVDFEAIALATSGAVGSDLANMINEAAILAVKKGRKAVSQKDLEESVEVVLVGKEKKDRILSKQERRIVSYHEVGHALVNALQKDAEPVQKITIVPRTMGALGYVMQVPEEEKYLNTKKELEAMLVGYLGGRAAEEIVFDTVTTGAANDIEQATKVARAMITQYGMSEKFGLMGLATQENQYLSGRAVLNCGDDTATEIDHEVMKLLHHSYEEAKRILGSHRTEMDKIAEYLIRKETITGKEFMKILRAVQQGLDIPENLDDLVLSEDEKEVSNKQDIEMIAENNEAAKSTESVQFRPEISGQELTEDMQAPEKTEESAQITDSDHAETEEKPGSQA</sequence>
<evidence type="ECO:0000313" key="20">
    <source>
        <dbReference type="Proteomes" id="UP000408482"/>
    </source>
</evidence>
<feature type="active site" evidence="15">
    <location>
        <position position="448"/>
    </location>
</feature>
<evidence type="ECO:0000256" key="3">
    <source>
        <dbReference type="ARBA" id="ARBA00022475"/>
    </source>
</evidence>
<dbReference type="Pfam" id="PF17862">
    <property type="entry name" value="AAA_lid_3"/>
    <property type="match status" value="1"/>
</dbReference>
<dbReference type="GO" id="GO:0005524">
    <property type="term" value="F:ATP binding"/>
    <property type="evidence" value="ECO:0007669"/>
    <property type="project" value="UniProtKB-UniRule"/>
</dbReference>
<dbReference type="GO" id="GO:0006508">
    <property type="term" value="P:proteolysis"/>
    <property type="evidence" value="ECO:0007669"/>
    <property type="project" value="UniProtKB-KW"/>
</dbReference>
<feature type="domain" description="AAA+ ATPase" evidence="18">
    <location>
        <begin position="217"/>
        <end position="356"/>
    </location>
</feature>
<keyword evidence="10 15" id="KW-0067">ATP-binding</keyword>
<comment type="cofactor">
    <cofactor evidence="15">
        <name>Zn(2+)</name>
        <dbReference type="ChEBI" id="CHEBI:29105"/>
    </cofactor>
    <text evidence="15">Binds 1 zinc ion per subunit.</text>
</comment>
<feature type="compositionally biased region" description="Basic and acidic residues" evidence="17">
    <location>
        <begin position="9"/>
        <end position="20"/>
    </location>
</feature>
<comment type="function">
    <text evidence="15">Acts as a processive, ATP-dependent zinc metallopeptidase for both cytoplasmic and membrane proteins. Plays a role in the quality control of integral membrane proteins.</text>
</comment>
<dbReference type="PROSITE" id="PS00674">
    <property type="entry name" value="AAA"/>
    <property type="match status" value="1"/>
</dbReference>
<evidence type="ECO:0000256" key="5">
    <source>
        <dbReference type="ARBA" id="ARBA00022692"/>
    </source>
</evidence>
<feature type="region of interest" description="Disordered" evidence="17">
    <location>
        <begin position="1"/>
        <end position="24"/>
    </location>
</feature>
<feature type="binding site" evidence="15">
    <location>
        <position position="451"/>
    </location>
    <ligand>
        <name>Zn(2+)</name>
        <dbReference type="ChEBI" id="CHEBI:29105"/>
        <note>catalytic</note>
    </ligand>
</feature>
<evidence type="ECO:0000256" key="9">
    <source>
        <dbReference type="ARBA" id="ARBA00022833"/>
    </source>
</evidence>
<dbReference type="SUPFAM" id="SSF52540">
    <property type="entry name" value="P-loop containing nucleoside triphosphate hydrolases"/>
    <property type="match status" value="1"/>
</dbReference>
<protein>
    <recommendedName>
        <fullName evidence="15">ATP-dependent zinc metalloprotease FtsH</fullName>
        <ecNumber evidence="15">3.4.24.-</ecNumber>
    </recommendedName>
</protein>
<feature type="binding site" evidence="15">
    <location>
        <position position="447"/>
    </location>
    <ligand>
        <name>Zn(2+)</name>
        <dbReference type="ChEBI" id="CHEBI:29105"/>
        <note>catalytic</note>
    </ligand>
</feature>
<evidence type="ECO:0000256" key="4">
    <source>
        <dbReference type="ARBA" id="ARBA00022670"/>
    </source>
</evidence>
<evidence type="ECO:0000256" key="10">
    <source>
        <dbReference type="ARBA" id="ARBA00022840"/>
    </source>
</evidence>
<dbReference type="InterPro" id="IPR037219">
    <property type="entry name" value="Peptidase_M41-like"/>
</dbReference>
<keyword evidence="6 15" id="KW-0479">Metal-binding</keyword>
<dbReference type="InterPro" id="IPR027417">
    <property type="entry name" value="P-loop_NTPase"/>
</dbReference>
<comment type="similarity">
    <text evidence="16">Belongs to the AAA ATPase family.</text>
</comment>
<dbReference type="FunFam" id="3.40.50.300:FF:000001">
    <property type="entry name" value="ATP-dependent zinc metalloprotease FtsH"/>
    <property type="match status" value="1"/>
</dbReference>
<dbReference type="FunFam" id="1.20.58.760:FF:000001">
    <property type="entry name" value="ATP-dependent zinc metalloprotease FtsH"/>
    <property type="match status" value="1"/>
</dbReference>
<organism evidence="19 20">
    <name type="scientific">Blautia luti</name>
    <dbReference type="NCBI Taxonomy" id="89014"/>
    <lineage>
        <taxon>Bacteria</taxon>
        <taxon>Bacillati</taxon>
        <taxon>Bacillota</taxon>
        <taxon>Clostridia</taxon>
        <taxon>Lachnospirales</taxon>
        <taxon>Lachnospiraceae</taxon>
        <taxon>Blautia</taxon>
    </lineage>
</organism>
<dbReference type="EMBL" id="CABHNW010000147">
    <property type="protein sequence ID" value="VUX40299.1"/>
    <property type="molecule type" value="Genomic_DNA"/>
</dbReference>
<proteinExistence type="inferred from homology"/>
<dbReference type="HAMAP" id="MF_01458">
    <property type="entry name" value="FtsH"/>
    <property type="match status" value="1"/>
</dbReference>
<dbReference type="SMART" id="SM00382">
    <property type="entry name" value="AAA"/>
    <property type="match status" value="1"/>
</dbReference>
<accession>A0A564W5X0</accession>
<keyword evidence="11 15" id="KW-1133">Transmembrane helix</keyword>
<keyword evidence="7 15" id="KW-0547">Nucleotide-binding</keyword>
<feature type="transmembrane region" description="Helical" evidence="15">
    <location>
        <begin position="30"/>
        <end position="51"/>
    </location>
</feature>
<dbReference type="Pfam" id="PF00004">
    <property type="entry name" value="AAA"/>
    <property type="match status" value="1"/>
</dbReference>
<evidence type="ECO:0000259" key="18">
    <source>
        <dbReference type="SMART" id="SM00382"/>
    </source>
</evidence>
<dbReference type="Proteomes" id="UP000408482">
    <property type="component" value="Unassembled WGS sequence"/>
</dbReference>
<keyword evidence="5 15" id="KW-0812">Transmembrane</keyword>
<evidence type="ECO:0000256" key="8">
    <source>
        <dbReference type="ARBA" id="ARBA00022801"/>
    </source>
</evidence>
<dbReference type="SUPFAM" id="SSF140990">
    <property type="entry name" value="FtsH protease domain-like"/>
    <property type="match status" value="1"/>
</dbReference>
<dbReference type="GO" id="GO:0030163">
    <property type="term" value="P:protein catabolic process"/>
    <property type="evidence" value="ECO:0007669"/>
    <property type="project" value="UniProtKB-UniRule"/>
</dbReference>
<dbReference type="GO" id="GO:0004176">
    <property type="term" value="F:ATP-dependent peptidase activity"/>
    <property type="evidence" value="ECO:0007669"/>
    <property type="project" value="InterPro"/>
</dbReference>
<evidence type="ECO:0000256" key="11">
    <source>
        <dbReference type="ARBA" id="ARBA00022989"/>
    </source>
</evidence>
<dbReference type="InterPro" id="IPR011546">
    <property type="entry name" value="Pept_M41_FtsH_extracell"/>
</dbReference>
<dbReference type="GO" id="GO:0016887">
    <property type="term" value="F:ATP hydrolysis activity"/>
    <property type="evidence" value="ECO:0007669"/>
    <property type="project" value="UniProtKB-UniRule"/>
</dbReference>
<name>A0A564W5X0_9FIRM</name>
<dbReference type="CDD" id="cd19501">
    <property type="entry name" value="RecA-like_FtsH"/>
    <property type="match status" value="1"/>
</dbReference>
<evidence type="ECO:0000256" key="2">
    <source>
        <dbReference type="ARBA" id="ARBA00010044"/>
    </source>
</evidence>
<comment type="subcellular location">
    <subcellularLocation>
        <location evidence="15">Cell membrane</location>
        <topology evidence="15">Multi-pass membrane protein</topology>
        <orientation evidence="15">Cytoplasmic side</orientation>
    </subcellularLocation>
    <subcellularLocation>
        <location evidence="1">Membrane</location>
    </subcellularLocation>
</comment>
<dbReference type="Gene3D" id="3.30.720.210">
    <property type="match status" value="1"/>
</dbReference>
<evidence type="ECO:0000313" key="19">
    <source>
        <dbReference type="EMBL" id="VUX40299.1"/>
    </source>
</evidence>
<evidence type="ECO:0000256" key="17">
    <source>
        <dbReference type="SAM" id="MobiDB-lite"/>
    </source>
</evidence>
<dbReference type="InterPro" id="IPR005936">
    <property type="entry name" value="FtsH"/>
</dbReference>
<evidence type="ECO:0000256" key="12">
    <source>
        <dbReference type="ARBA" id="ARBA00023049"/>
    </source>
</evidence>
<dbReference type="InterPro" id="IPR003593">
    <property type="entry name" value="AAA+_ATPase"/>
</dbReference>
<dbReference type="InterPro" id="IPR003959">
    <property type="entry name" value="ATPase_AAA_core"/>
</dbReference>
<dbReference type="InterPro" id="IPR041569">
    <property type="entry name" value="AAA_lid_3"/>
</dbReference>
<dbReference type="GO" id="GO:0004222">
    <property type="term" value="F:metalloendopeptidase activity"/>
    <property type="evidence" value="ECO:0007669"/>
    <property type="project" value="InterPro"/>
</dbReference>
<evidence type="ECO:0000256" key="13">
    <source>
        <dbReference type="ARBA" id="ARBA00023136"/>
    </source>
</evidence>
<dbReference type="EC" id="3.4.24.-" evidence="15"/>
<dbReference type="Pfam" id="PF06480">
    <property type="entry name" value="FtsH_ext"/>
    <property type="match status" value="1"/>
</dbReference>
<feature type="compositionally biased region" description="Basic and acidic residues" evidence="17">
    <location>
        <begin position="686"/>
        <end position="712"/>
    </location>
</feature>
<dbReference type="InterPro" id="IPR000642">
    <property type="entry name" value="Peptidase_M41"/>
</dbReference>
<keyword evidence="9 15" id="KW-0862">Zinc</keyword>
<feature type="transmembrane region" description="Helical" evidence="15">
    <location>
        <begin position="131"/>
        <end position="151"/>
    </location>
</feature>
<comment type="subunit">
    <text evidence="15">Homohexamer.</text>
</comment>
<feature type="region of interest" description="Disordered" evidence="17">
    <location>
        <begin position="660"/>
        <end position="712"/>
    </location>
</feature>
<dbReference type="Pfam" id="PF01434">
    <property type="entry name" value="Peptidase_M41"/>
    <property type="match status" value="1"/>
</dbReference>
<dbReference type="FunFam" id="1.10.8.60:FF:000001">
    <property type="entry name" value="ATP-dependent zinc metalloprotease FtsH"/>
    <property type="match status" value="1"/>
</dbReference>